<keyword evidence="3" id="KW-1185">Reference proteome</keyword>
<feature type="compositionally biased region" description="Basic and acidic residues" evidence="1">
    <location>
        <begin position="80"/>
        <end position="93"/>
    </location>
</feature>
<evidence type="ECO:0000256" key="1">
    <source>
        <dbReference type="SAM" id="MobiDB-lite"/>
    </source>
</evidence>
<gene>
    <name evidence="2" type="ORF">PCOR1329_LOCUS64886</name>
</gene>
<name>A0ABN9WBB0_9DINO</name>
<feature type="compositionally biased region" description="Low complexity" evidence="1">
    <location>
        <begin position="46"/>
        <end position="61"/>
    </location>
</feature>
<dbReference type="Proteomes" id="UP001189429">
    <property type="component" value="Unassembled WGS sequence"/>
</dbReference>
<evidence type="ECO:0000313" key="2">
    <source>
        <dbReference type="EMBL" id="CAK0882326.1"/>
    </source>
</evidence>
<feature type="compositionally biased region" description="Polar residues" evidence="1">
    <location>
        <begin position="138"/>
        <end position="149"/>
    </location>
</feature>
<protein>
    <submittedName>
        <fullName evidence="2">Uncharacterized protein</fullName>
    </submittedName>
</protein>
<reference evidence="2" key="1">
    <citation type="submission" date="2023-10" db="EMBL/GenBank/DDBJ databases">
        <authorList>
            <person name="Chen Y."/>
            <person name="Shah S."/>
            <person name="Dougan E. K."/>
            <person name="Thang M."/>
            <person name="Chan C."/>
        </authorList>
    </citation>
    <scope>NUCLEOTIDE SEQUENCE [LARGE SCALE GENOMIC DNA]</scope>
</reference>
<feature type="compositionally biased region" description="Basic residues" evidence="1">
    <location>
        <begin position="104"/>
        <end position="115"/>
    </location>
</feature>
<sequence>MSLQGSLAPVAANLPRGLTCKNTFLDHPSPWIDYVTVGDRPKSDPTSNATSSATLDASAAADGGGRPAQEEDAEQQSDGSSEKDGNDSPDGSRRSSKPQPIGRSQRRRMQRKAKAIHFGGAQSTHSGAEHTAEDSSDVTRSGTSTKISL</sequence>
<proteinExistence type="predicted"/>
<comment type="caution">
    <text evidence="2">The sequence shown here is derived from an EMBL/GenBank/DDBJ whole genome shotgun (WGS) entry which is preliminary data.</text>
</comment>
<evidence type="ECO:0000313" key="3">
    <source>
        <dbReference type="Proteomes" id="UP001189429"/>
    </source>
</evidence>
<dbReference type="EMBL" id="CAUYUJ010018284">
    <property type="protein sequence ID" value="CAK0882326.1"/>
    <property type="molecule type" value="Genomic_DNA"/>
</dbReference>
<organism evidence="2 3">
    <name type="scientific">Prorocentrum cordatum</name>
    <dbReference type="NCBI Taxonomy" id="2364126"/>
    <lineage>
        <taxon>Eukaryota</taxon>
        <taxon>Sar</taxon>
        <taxon>Alveolata</taxon>
        <taxon>Dinophyceae</taxon>
        <taxon>Prorocentrales</taxon>
        <taxon>Prorocentraceae</taxon>
        <taxon>Prorocentrum</taxon>
    </lineage>
</organism>
<accession>A0ABN9WBB0</accession>
<feature type="region of interest" description="Disordered" evidence="1">
    <location>
        <begin position="36"/>
        <end position="149"/>
    </location>
</feature>